<keyword evidence="4" id="KW-1185">Reference proteome</keyword>
<proteinExistence type="predicted"/>
<evidence type="ECO:0000313" key="4">
    <source>
        <dbReference type="Proteomes" id="UP000295722"/>
    </source>
</evidence>
<evidence type="ECO:0000313" key="3">
    <source>
        <dbReference type="EMBL" id="TDG20777.1"/>
    </source>
</evidence>
<organism evidence="3 4">
    <name type="scientific">Paraburkholderia silviterrae</name>
    <dbReference type="NCBI Taxonomy" id="2528715"/>
    <lineage>
        <taxon>Bacteria</taxon>
        <taxon>Pseudomonadati</taxon>
        <taxon>Pseudomonadota</taxon>
        <taxon>Betaproteobacteria</taxon>
        <taxon>Burkholderiales</taxon>
        <taxon>Burkholderiaceae</taxon>
        <taxon>Paraburkholderia</taxon>
    </lineage>
</organism>
<keyword evidence="2" id="KW-0472">Membrane</keyword>
<name>A0A4R5M5N2_9BURK</name>
<evidence type="ECO:0000256" key="2">
    <source>
        <dbReference type="SAM" id="Phobius"/>
    </source>
</evidence>
<feature type="compositionally biased region" description="Basic and acidic residues" evidence="1">
    <location>
        <begin position="53"/>
        <end position="70"/>
    </location>
</feature>
<keyword evidence="2" id="KW-1133">Transmembrane helix</keyword>
<feature type="region of interest" description="Disordered" evidence="1">
    <location>
        <begin position="53"/>
        <end position="79"/>
    </location>
</feature>
<comment type="caution">
    <text evidence="3">The sequence shown here is derived from an EMBL/GenBank/DDBJ whole genome shotgun (WGS) entry which is preliminary data.</text>
</comment>
<dbReference type="Proteomes" id="UP000295722">
    <property type="component" value="Unassembled WGS sequence"/>
</dbReference>
<reference evidence="3 4" key="1">
    <citation type="submission" date="2019-03" db="EMBL/GenBank/DDBJ databases">
        <title>Paraburkholderia sp. 4M-K11, isolated from subtropical forest soil.</title>
        <authorList>
            <person name="Gao Z.-H."/>
            <person name="Qiu L.-H."/>
        </authorList>
    </citation>
    <scope>NUCLEOTIDE SEQUENCE [LARGE SCALE GENOMIC DNA]</scope>
    <source>
        <strain evidence="3 4">4M-K11</strain>
    </source>
</reference>
<sequence length="79" mass="8962">MRFFRLIASRDVFALALYFVMLAALLYAFGGSTLSPLIGTLPDAHWRPAIKTREPHELDSSNRPHWHDGVRPIATDSNR</sequence>
<keyword evidence="2" id="KW-0812">Transmembrane</keyword>
<dbReference type="RefSeq" id="WP_133197501.1">
    <property type="nucleotide sequence ID" value="NZ_JBHUCW010000013.1"/>
</dbReference>
<feature type="transmembrane region" description="Helical" evidence="2">
    <location>
        <begin position="12"/>
        <end position="30"/>
    </location>
</feature>
<dbReference type="EMBL" id="SMRP01000014">
    <property type="protein sequence ID" value="TDG20777.1"/>
    <property type="molecule type" value="Genomic_DNA"/>
</dbReference>
<dbReference type="AlphaFoldDB" id="A0A4R5M5N2"/>
<accession>A0A4R5M5N2</accession>
<evidence type="ECO:0000256" key="1">
    <source>
        <dbReference type="SAM" id="MobiDB-lite"/>
    </source>
</evidence>
<protein>
    <submittedName>
        <fullName evidence="3">Uncharacterized protein</fullName>
    </submittedName>
</protein>
<gene>
    <name evidence="3" type="ORF">EYW47_24895</name>
</gene>